<reference evidence="1" key="1">
    <citation type="journal article" date="2021" name="PeerJ">
        <title>Extensive microbial diversity within the chicken gut microbiome revealed by metagenomics and culture.</title>
        <authorList>
            <person name="Gilroy R."/>
            <person name="Ravi A."/>
            <person name="Getino M."/>
            <person name="Pursley I."/>
            <person name="Horton D.L."/>
            <person name="Alikhan N.F."/>
            <person name="Baker D."/>
            <person name="Gharbi K."/>
            <person name="Hall N."/>
            <person name="Watson M."/>
            <person name="Adriaenssens E.M."/>
            <person name="Foster-Nyarko E."/>
            <person name="Jarju S."/>
            <person name="Secka A."/>
            <person name="Antonio M."/>
            <person name="Oren A."/>
            <person name="Chaudhuri R.R."/>
            <person name="La Ragione R."/>
            <person name="Hildebrand F."/>
            <person name="Pallen M.J."/>
        </authorList>
    </citation>
    <scope>NUCLEOTIDE SEQUENCE</scope>
    <source>
        <strain evidence="1">CHK183-5548</strain>
    </source>
</reference>
<dbReference type="GO" id="GO:0016805">
    <property type="term" value="F:dipeptidase activity"/>
    <property type="evidence" value="ECO:0007669"/>
    <property type="project" value="TreeGrafter"/>
</dbReference>
<organism evidence="1 2">
    <name type="scientific">Candidatus Lachnoclostridium pullistercoris</name>
    <dbReference type="NCBI Taxonomy" id="2838632"/>
    <lineage>
        <taxon>Bacteria</taxon>
        <taxon>Bacillati</taxon>
        <taxon>Bacillota</taxon>
        <taxon>Clostridia</taxon>
        <taxon>Lachnospirales</taxon>
        <taxon>Lachnospiraceae</taxon>
    </lineage>
</organism>
<dbReference type="GO" id="GO:0046657">
    <property type="term" value="P:folic acid catabolic process"/>
    <property type="evidence" value="ECO:0007669"/>
    <property type="project" value="TreeGrafter"/>
</dbReference>
<name>A0A9D2PE22_9FIRM</name>
<dbReference type="InterPro" id="IPR036264">
    <property type="entry name" value="Bact_exopeptidase_dim_dom"/>
</dbReference>
<dbReference type="Gene3D" id="3.30.70.360">
    <property type="match status" value="1"/>
</dbReference>
<protein>
    <submittedName>
        <fullName evidence="1">Amidohydrolase</fullName>
    </submittedName>
</protein>
<sequence length="447" mass="48598">MDRIEQKICDIIDKNQEEIKAFGRDIWCHAEMGYKEFRTAEKFAEYAKRYGLETEEGLAVTGVKSYLKGKESGGITVGVMGEMDALPIANHPDANPETGASHCCGHNAQLTGVIGAMMALTDPEVKEAMDGNVVFMAVPAEEYVDLPFKQQLMKEGKIRYGGGKCELIRIGAMDDIDIAVGHHTAPELDLRLSNGSTNGFVNKIITYTGRAAHAAAAPYMGIDAQNAALLAFHALDMQRESFQEKDFVRVHSYIVKGGPSVNVIADTVEVNSCTRAKNIPAVKDASEKADRAFRAGAVATGCGMRLETVSGYMPTIPCSDVTALKEALEEVAGDQYKVEYQGADQHTSASTDFGDVSCIMPLLQFSTGGYTGQLHNPDVRVTDEYLAYVVTAKVFALTAYKLLKNGGNYAKALLDSYQAVMTKESYVEFMDSMNKVEEIPMAPLEIV</sequence>
<dbReference type="SUPFAM" id="SSF55031">
    <property type="entry name" value="Bacterial exopeptidase dimerisation domain"/>
    <property type="match status" value="1"/>
</dbReference>
<dbReference type="PANTHER" id="PTHR30575:SF3">
    <property type="entry name" value="PEPTIDASE M20 DIMERISATION DOMAIN-CONTAINING PROTEIN"/>
    <property type="match status" value="1"/>
</dbReference>
<dbReference type="AlphaFoldDB" id="A0A9D2PE22"/>
<dbReference type="InterPro" id="IPR002933">
    <property type="entry name" value="Peptidase_M20"/>
</dbReference>
<dbReference type="GO" id="GO:0005737">
    <property type="term" value="C:cytoplasm"/>
    <property type="evidence" value="ECO:0007669"/>
    <property type="project" value="TreeGrafter"/>
</dbReference>
<dbReference type="Pfam" id="PF01546">
    <property type="entry name" value="Peptidase_M20"/>
    <property type="match status" value="1"/>
</dbReference>
<dbReference type="PANTHER" id="PTHR30575">
    <property type="entry name" value="PEPTIDASE M20"/>
    <property type="match status" value="1"/>
</dbReference>
<dbReference type="SUPFAM" id="SSF53187">
    <property type="entry name" value="Zn-dependent exopeptidases"/>
    <property type="match status" value="1"/>
</dbReference>
<evidence type="ECO:0000313" key="1">
    <source>
        <dbReference type="EMBL" id="HJC47544.1"/>
    </source>
</evidence>
<accession>A0A9D2PE22</accession>
<dbReference type="Proteomes" id="UP000823883">
    <property type="component" value="Unassembled WGS sequence"/>
</dbReference>
<dbReference type="Gene3D" id="3.40.630.10">
    <property type="entry name" value="Zn peptidases"/>
    <property type="match status" value="1"/>
</dbReference>
<dbReference type="InterPro" id="IPR017439">
    <property type="entry name" value="Amidohydrolase"/>
</dbReference>
<dbReference type="NCBIfam" id="TIGR01891">
    <property type="entry name" value="amidohydrolases"/>
    <property type="match status" value="1"/>
</dbReference>
<evidence type="ECO:0000313" key="2">
    <source>
        <dbReference type="Proteomes" id="UP000823883"/>
    </source>
</evidence>
<comment type="caution">
    <text evidence="1">The sequence shown here is derived from an EMBL/GenBank/DDBJ whole genome shotgun (WGS) entry which is preliminary data.</text>
</comment>
<dbReference type="EMBL" id="DWWL01000040">
    <property type="protein sequence ID" value="HJC47544.1"/>
    <property type="molecule type" value="Genomic_DNA"/>
</dbReference>
<proteinExistence type="predicted"/>
<reference evidence="1" key="2">
    <citation type="submission" date="2021-04" db="EMBL/GenBank/DDBJ databases">
        <authorList>
            <person name="Gilroy R."/>
        </authorList>
    </citation>
    <scope>NUCLEOTIDE SEQUENCE</scope>
    <source>
        <strain evidence="1">CHK183-5548</strain>
    </source>
</reference>
<dbReference type="GO" id="GO:0071713">
    <property type="term" value="F:para-aminobenzoyl-glutamate hydrolase activity"/>
    <property type="evidence" value="ECO:0007669"/>
    <property type="project" value="TreeGrafter"/>
</dbReference>
<gene>
    <name evidence="1" type="ORF">IAA04_05790</name>
</gene>
<dbReference type="InterPro" id="IPR052030">
    <property type="entry name" value="Peptidase_M20/M20A_hydrolases"/>
</dbReference>